<evidence type="ECO:0000313" key="1">
    <source>
        <dbReference type="EMBL" id="MFC0271108.1"/>
    </source>
</evidence>
<accession>A0ABV6GCA3</accession>
<gene>
    <name evidence="1" type="ORF">ACFFIX_06540</name>
</gene>
<keyword evidence="2" id="KW-1185">Reference proteome</keyword>
<sequence length="72" mass="8144">MAENITVSPTPIQRNAFDVAMELLTMHQQKSVVEAEDISEIFAKYYTLANTLQKKSASDLKAFLPEEIRSKL</sequence>
<evidence type="ECO:0000313" key="2">
    <source>
        <dbReference type="Proteomes" id="UP001589854"/>
    </source>
</evidence>
<proteinExistence type="predicted"/>
<name>A0ABV6GCA3_9BACI</name>
<reference evidence="1 2" key="1">
    <citation type="submission" date="2024-09" db="EMBL/GenBank/DDBJ databases">
        <authorList>
            <person name="Sun Q."/>
            <person name="Mori K."/>
        </authorList>
    </citation>
    <scope>NUCLEOTIDE SEQUENCE [LARGE SCALE GENOMIC DNA]</scope>
    <source>
        <strain evidence="1 2">CCM 7228</strain>
    </source>
</reference>
<protein>
    <submittedName>
        <fullName evidence="1">Uncharacterized protein</fullName>
    </submittedName>
</protein>
<organism evidence="1 2">
    <name type="scientific">Metabacillus herbersteinensis</name>
    <dbReference type="NCBI Taxonomy" id="283816"/>
    <lineage>
        <taxon>Bacteria</taxon>
        <taxon>Bacillati</taxon>
        <taxon>Bacillota</taxon>
        <taxon>Bacilli</taxon>
        <taxon>Bacillales</taxon>
        <taxon>Bacillaceae</taxon>
        <taxon>Metabacillus</taxon>
    </lineage>
</organism>
<dbReference type="RefSeq" id="WP_378931795.1">
    <property type="nucleotide sequence ID" value="NZ_JBHLVO010000003.1"/>
</dbReference>
<dbReference type="Proteomes" id="UP001589854">
    <property type="component" value="Unassembled WGS sequence"/>
</dbReference>
<dbReference type="EMBL" id="JBHLVO010000003">
    <property type="protein sequence ID" value="MFC0271108.1"/>
    <property type="molecule type" value="Genomic_DNA"/>
</dbReference>
<comment type="caution">
    <text evidence="1">The sequence shown here is derived from an EMBL/GenBank/DDBJ whole genome shotgun (WGS) entry which is preliminary data.</text>
</comment>